<dbReference type="PRINTS" id="PR00038">
    <property type="entry name" value="HTHLUXR"/>
</dbReference>
<dbReference type="GO" id="GO:0000160">
    <property type="term" value="P:phosphorelay signal transduction system"/>
    <property type="evidence" value="ECO:0007669"/>
    <property type="project" value="InterPro"/>
</dbReference>
<gene>
    <name evidence="8" type="ORF">AB5J55_23750</name>
</gene>
<protein>
    <submittedName>
        <fullName evidence="8">LuxR C-terminal-related transcriptional regulator</fullName>
    </submittedName>
</protein>
<evidence type="ECO:0000256" key="1">
    <source>
        <dbReference type="ARBA" id="ARBA00023015"/>
    </source>
</evidence>
<dbReference type="Pfam" id="PF00196">
    <property type="entry name" value="GerE"/>
    <property type="match status" value="1"/>
</dbReference>
<organism evidence="8">
    <name type="scientific">Streptomyces sp. R11</name>
    <dbReference type="NCBI Taxonomy" id="3238625"/>
    <lineage>
        <taxon>Bacteria</taxon>
        <taxon>Bacillati</taxon>
        <taxon>Actinomycetota</taxon>
        <taxon>Actinomycetes</taxon>
        <taxon>Kitasatosporales</taxon>
        <taxon>Streptomycetaceae</taxon>
        <taxon>Streptomyces</taxon>
    </lineage>
</organism>
<reference evidence="8" key="1">
    <citation type="submission" date="2024-07" db="EMBL/GenBank/DDBJ databases">
        <authorList>
            <person name="Yu S.T."/>
        </authorList>
    </citation>
    <scope>NUCLEOTIDE SEQUENCE</scope>
    <source>
        <strain evidence="8">R11</strain>
    </source>
</reference>
<dbReference type="PANTHER" id="PTHR43214">
    <property type="entry name" value="TWO-COMPONENT RESPONSE REGULATOR"/>
    <property type="match status" value="1"/>
</dbReference>
<dbReference type="InterPro" id="IPR001789">
    <property type="entry name" value="Sig_transdc_resp-reg_receiver"/>
</dbReference>
<name>A0AB39N214_9ACTN</name>
<evidence type="ECO:0000313" key="8">
    <source>
        <dbReference type="EMBL" id="XDQ12433.1"/>
    </source>
</evidence>
<dbReference type="SUPFAM" id="SSF52172">
    <property type="entry name" value="CheY-like"/>
    <property type="match status" value="1"/>
</dbReference>
<evidence type="ECO:0000259" key="7">
    <source>
        <dbReference type="PROSITE" id="PS50110"/>
    </source>
</evidence>
<dbReference type="PROSITE" id="PS50043">
    <property type="entry name" value="HTH_LUXR_2"/>
    <property type="match status" value="1"/>
</dbReference>
<dbReference type="Gene3D" id="3.40.50.2300">
    <property type="match status" value="1"/>
</dbReference>
<keyword evidence="3" id="KW-0804">Transcription</keyword>
<feature type="compositionally biased region" description="Polar residues" evidence="5">
    <location>
        <begin position="220"/>
        <end position="229"/>
    </location>
</feature>
<dbReference type="SMART" id="SM00421">
    <property type="entry name" value="HTH_LUXR"/>
    <property type="match status" value="1"/>
</dbReference>
<evidence type="ECO:0000259" key="6">
    <source>
        <dbReference type="PROSITE" id="PS50043"/>
    </source>
</evidence>
<dbReference type="SUPFAM" id="SSF46894">
    <property type="entry name" value="C-terminal effector domain of the bipartite response regulators"/>
    <property type="match status" value="1"/>
</dbReference>
<dbReference type="PANTHER" id="PTHR43214:SF24">
    <property type="entry name" value="TRANSCRIPTIONAL REGULATORY PROTEIN NARL-RELATED"/>
    <property type="match status" value="1"/>
</dbReference>
<dbReference type="GO" id="GO:0003677">
    <property type="term" value="F:DNA binding"/>
    <property type="evidence" value="ECO:0007669"/>
    <property type="project" value="UniProtKB-KW"/>
</dbReference>
<dbReference type="InterPro" id="IPR016032">
    <property type="entry name" value="Sig_transdc_resp-reg_C-effctor"/>
</dbReference>
<dbReference type="InterPro" id="IPR039420">
    <property type="entry name" value="WalR-like"/>
</dbReference>
<dbReference type="InterPro" id="IPR011006">
    <property type="entry name" value="CheY-like_superfamily"/>
</dbReference>
<comment type="caution">
    <text evidence="4">Lacks conserved residue(s) required for the propagation of feature annotation.</text>
</comment>
<keyword evidence="1" id="KW-0805">Transcription regulation</keyword>
<feature type="domain" description="HTH luxR-type" evidence="6">
    <location>
        <begin position="142"/>
        <end position="207"/>
    </location>
</feature>
<feature type="domain" description="Response regulatory" evidence="7">
    <location>
        <begin position="1"/>
        <end position="115"/>
    </location>
</feature>
<dbReference type="EMBL" id="CP163432">
    <property type="protein sequence ID" value="XDQ12433.1"/>
    <property type="molecule type" value="Genomic_DNA"/>
</dbReference>
<accession>A0AB39N214</accession>
<evidence type="ECO:0000256" key="4">
    <source>
        <dbReference type="PROSITE-ProRule" id="PRU00169"/>
    </source>
</evidence>
<feature type="region of interest" description="Disordered" evidence="5">
    <location>
        <begin position="210"/>
        <end position="229"/>
    </location>
</feature>
<keyword evidence="2" id="KW-0238">DNA-binding</keyword>
<dbReference type="PROSITE" id="PS50110">
    <property type="entry name" value="RESPONSE_REGULATORY"/>
    <property type="match status" value="1"/>
</dbReference>
<dbReference type="RefSeq" id="WP_369272604.1">
    <property type="nucleotide sequence ID" value="NZ_CP163432.1"/>
</dbReference>
<dbReference type="Pfam" id="PF00072">
    <property type="entry name" value="Response_reg"/>
    <property type="match status" value="1"/>
</dbReference>
<dbReference type="AlphaFoldDB" id="A0AB39N214"/>
<proteinExistence type="predicted"/>
<dbReference type="GO" id="GO:0006355">
    <property type="term" value="P:regulation of DNA-templated transcription"/>
    <property type="evidence" value="ECO:0007669"/>
    <property type="project" value="InterPro"/>
</dbReference>
<sequence>MIVAHDEDLIRSGLRRLLEDHDDIDVRDTCRRDAVVESVEKHRPNVVLLGDEPSREEALACLAALRRTGPRPRVALLTRAADERFAADALLAGADGLLRPDTSQQNLAHALRVLCAGSSVLPPAAFRDLLANLSATTLPAEVRSRAATLTTRERGVLALLVQGMSNIEMSRELRLSRATVKEHISNIYAKLGTTNRVQAAVLAHRMGLGHRAEPARHSPASLQRQVLGA</sequence>
<evidence type="ECO:0000256" key="5">
    <source>
        <dbReference type="SAM" id="MobiDB-lite"/>
    </source>
</evidence>
<evidence type="ECO:0000256" key="3">
    <source>
        <dbReference type="ARBA" id="ARBA00023163"/>
    </source>
</evidence>
<dbReference type="CDD" id="cd06170">
    <property type="entry name" value="LuxR_C_like"/>
    <property type="match status" value="1"/>
</dbReference>
<dbReference type="InterPro" id="IPR000792">
    <property type="entry name" value="Tscrpt_reg_LuxR_C"/>
</dbReference>
<evidence type="ECO:0000256" key="2">
    <source>
        <dbReference type="ARBA" id="ARBA00023125"/>
    </source>
</evidence>